<dbReference type="InterPro" id="IPR050706">
    <property type="entry name" value="Cyclic-di-GMP_PDE-like"/>
</dbReference>
<dbReference type="SMART" id="SM00052">
    <property type="entry name" value="EAL"/>
    <property type="match status" value="1"/>
</dbReference>
<dbReference type="Pfam" id="PF00990">
    <property type="entry name" value="GGDEF"/>
    <property type="match status" value="1"/>
</dbReference>
<evidence type="ECO:0000259" key="2">
    <source>
        <dbReference type="PROSITE" id="PS50883"/>
    </source>
</evidence>
<dbReference type="GO" id="GO:0071111">
    <property type="term" value="F:cyclic-guanylate-specific phosphodiesterase activity"/>
    <property type="evidence" value="ECO:0007669"/>
    <property type="project" value="InterPro"/>
</dbReference>
<dbReference type="CDD" id="cd01948">
    <property type="entry name" value="EAL"/>
    <property type="match status" value="1"/>
</dbReference>
<dbReference type="InterPro" id="IPR043128">
    <property type="entry name" value="Rev_trsase/Diguanyl_cyclase"/>
</dbReference>
<keyword evidence="1" id="KW-0472">Membrane</keyword>
<reference evidence="5" key="1">
    <citation type="submission" date="2017-09" db="EMBL/GenBank/DDBJ databases">
        <authorList>
            <person name="Varghese N."/>
            <person name="Submissions S."/>
        </authorList>
    </citation>
    <scope>NUCLEOTIDE SEQUENCE [LARGE SCALE GENOMIC DNA]</scope>
    <source>
        <strain evidence="5">CGMCC 1.12461</strain>
    </source>
</reference>
<dbReference type="SUPFAM" id="SSF141868">
    <property type="entry name" value="EAL domain-like"/>
    <property type="match status" value="1"/>
</dbReference>
<dbReference type="InterPro" id="IPR001633">
    <property type="entry name" value="EAL_dom"/>
</dbReference>
<feature type="transmembrane region" description="Helical" evidence="1">
    <location>
        <begin position="28"/>
        <end position="49"/>
    </location>
</feature>
<organism evidence="4 5">
    <name type="scientific">Arsukibacterium tuosuense</name>
    <dbReference type="NCBI Taxonomy" id="1323745"/>
    <lineage>
        <taxon>Bacteria</taxon>
        <taxon>Pseudomonadati</taxon>
        <taxon>Pseudomonadota</taxon>
        <taxon>Gammaproteobacteria</taxon>
        <taxon>Chromatiales</taxon>
        <taxon>Chromatiaceae</taxon>
        <taxon>Arsukibacterium</taxon>
    </lineage>
</organism>
<feature type="transmembrane region" description="Helical" evidence="1">
    <location>
        <begin position="55"/>
        <end position="76"/>
    </location>
</feature>
<dbReference type="PANTHER" id="PTHR33121:SF79">
    <property type="entry name" value="CYCLIC DI-GMP PHOSPHODIESTERASE PDED-RELATED"/>
    <property type="match status" value="1"/>
</dbReference>
<dbReference type="Gene3D" id="3.20.20.450">
    <property type="entry name" value="EAL domain"/>
    <property type="match status" value="1"/>
</dbReference>
<dbReference type="AlphaFoldDB" id="A0A285IAL5"/>
<name>A0A285IAL5_9GAMM</name>
<dbReference type="OrthoDB" id="6324269at2"/>
<proteinExistence type="predicted"/>
<dbReference type="EMBL" id="OBEB01000001">
    <property type="protein sequence ID" value="SNY44953.1"/>
    <property type="molecule type" value="Genomic_DNA"/>
</dbReference>
<dbReference type="InterPro" id="IPR035919">
    <property type="entry name" value="EAL_sf"/>
</dbReference>
<evidence type="ECO:0000259" key="3">
    <source>
        <dbReference type="PROSITE" id="PS50887"/>
    </source>
</evidence>
<feature type="domain" description="EAL" evidence="2">
    <location>
        <begin position="493"/>
        <end position="745"/>
    </location>
</feature>
<feature type="transmembrane region" description="Helical" evidence="1">
    <location>
        <begin position="167"/>
        <end position="185"/>
    </location>
</feature>
<feature type="transmembrane region" description="Helical" evidence="1">
    <location>
        <begin position="134"/>
        <end position="155"/>
    </location>
</feature>
<dbReference type="InterPro" id="IPR000160">
    <property type="entry name" value="GGDEF_dom"/>
</dbReference>
<keyword evidence="5" id="KW-1185">Reference proteome</keyword>
<keyword evidence="1" id="KW-1133">Transmembrane helix</keyword>
<evidence type="ECO:0000313" key="5">
    <source>
        <dbReference type="Proteomes" id="UP000219353"/>
    </source>
</evidence>
<dbReference type="Proteomes" id="UP000219353">
    <property type="component" value="Unassembled WGS sequence"/>
</dbReference>
<dbReference type="PROSITE" id="PS50887">
    <property type="entry name" value="GGDEF"/>
    <property type="match status" value="1"/>
</dbReference>
<sequence>MLSRIKQLVMLTEADLNSASVYLLQQSVLRIILISGLLLVLTIVIHSSWQAYQIRAWYIIAITSGFYLVLLFALYFSKKSLRLSKIILLLTVFGAGLCMLLFIDDFELSKLGVIFVYTAPVIAMLLFSRTLTMLVMLFNIIPFSYLLFGVGPINLFNISITLPATPAYLHSLLFLFFNLCIPLAVMRVISTLKRNAVALKQQNDIISQSNNLYEDIFDHQAKATLLVSSQGAILKANTKAKSLLRIDDSSGYNIKDLLKVSGNAQPCFWLGHEAECTLQTNPPIHILLNHLCRTQQHHIVQLDNITPLKELHRKLTSNDQKQNLWRNYDTLTALPEQNFFLQLVKQYGECKAGSLMVIVRLANIKAFNHAHSYQAGDELLAVFARDFQLAFIENTLTARLRGVKFILWRPMPEQSTSFSDEVLNIQRLLPKQLSLSTGILQPMYEMGVSISNHTLATPELMLEQCEAALESADAYTRPVSYYQADILEQRNQQLKLLAAFKKALQLDTPTLWLQPKVKPDGSIISFEALLRWQDDDGNFIAPDNLVALAEQYGFIVQLSLCVLAKAVTIIKQFQQQRFAYPIAINLTGSDLLCDEFYNTLIDIATHQPQLLSMLSLELTENSVVRHQQPLFNKLLVLTRLGYDIALDDFGTGQASLSTLSQLPVSTIKLDRTFLQNIPADQRQTQLIQSVMQMAKTLKLAVIIEGVETDIQRRFLQSLGAQMMQGYYFSRPLPVDHWLRQLGSSTAESSFAKTQYVAAE</sequence>
<dbReference type="Gene3D" id="3.30.70.270">
    <property type="match status" value="1"/>
</dbReference>
<feature type="domain" description="GGDEF" evidence="3">
    <location>
        <begin position="352"/>
        <end position="484"/>
    </location>
</feature>
<gene>
    <name evidence="4" type="ORF">SAMN06297280_0810</name>
</gene>
<evidence type="ECO:0000313" key="4">
    <source>
        <dbReference type="EMBL" id="SNY44953.1"/>
    </source>
</evidence>
<evidence type="ECO:0000256" key="1">
    <source>
        <dbReference type="SAM" id="Phobius"/>
    </source>
</evidence>
<dbReference type="SUPFAM" id="SSF55073">
    <property type="entry name" value="Nucleotide cyclase"/>
    <property type="match status" value="1"/>
</dbReference>
<dbReference type="PANTHER" id="PTHR33121">
    <property type="entry name" value="CYCLIC DI-GMP PHOSPHODIESTERASE PDEF"/>
    <property type="match status" value="1"/>
</dbReference>
<dbReference type="PROSITE" id="PS50883">
    <property type="entry name" value="EAL"/>
    <property type="match status" value="1"/>
</dbReference>
<dbReference type="InterPro" id="IPR029787">
    <property type="entry name" value="Nucleotide_cyclase"/>
</dbReference>
<dbReference type="SMART" id="SM00267">
    <property type="entry name" value="GGDEF"/>
    <property type="match status" value="1"/>
</dbReference>
<accession>A0A285IAL5</accession>
<protein>
    <submittedName>
        <fullName evidence="4">Diguanylate cyclase/phosphodiesterase</fullName>
    </submittedName>
</protein>
<keyword evidence="1" id="KW-0812">Transmembrane</keyword>
<dbReference type="Pfam" id="PF00563">
    <property type="entry name" value="EAL"/>
    <property type="match status" value="1"/>
</dbReference>
<feature type="transmembrane region" description="Helical" evidence="1">
    <location>
        <begin position="83"/>
        <end position="103"/>
    </location>
</feature>